<organism evidence="2 3">
    <name type="scientific">Methylocystis parvus</name>
    <dbReference type="NCBI Taxonomy" id="134"/>
    <lineage>
        <taxon>Bacteria</taxon>
        <taxon>Pseudomonadati</taxon>
        <taxon>Pseudomonadota</taxon>
        <taxon>Alphaproteobacteria</taxon>
        <taxon>Hyphomicrobiales</taxon>
        <taxon>Methylocystaceae</taxon>
        <taxon>Methylocystis</taxon>
    </lineage>
</organism>
<accession>A0A6B8MAW6</accession>
<dbReference type="AlphaFoldDB" id="A0A6B8MAW6"/>
<evidence type="ECO:0000313" key="2">
    <source>
        <dbReference type="EMBL" id="QGM97800.1"/>
    </source>
</evidence>
<feature type="compositionally biased region" description="Basic and acidic residues" evidence="1">
    <location>
        <begin position="152"/>
        <end position="170"/>
    </location>
</feature>
<sequence length="187" mass="20354">MRGEIDAAEDEIGKLESAKASAPGLFQPLIDDLLTKMATARAAYAECFAIIDVWAAKALDQASAIRAEAEYVRAALSLNPAILGGAVPALRALSTDNVNALLSDRARLERAKRETAPLVPPPPTVINAHDEAEAFERRHAELTAQNRAAAESWHKEREAEEERKRMENNRAALAKHESLVIKIDRAG</sequence>
<evidence type="ECO:0000256" key="1">
    <source>
        <dbReference type="SAM" id="MobiDB-lite"/>
    </source>
</evidence>
<dbReference type="Proteomes" id="UP000422569">
    <property type="component" value="Chromosome"/>
</dbReference>
<dbReference type="KEGG" id="mpar:F7D14_10190"/>
<evidence type="ECO:0000313" key="3">
    <source>
        <dbReference type="Proteomes" id="UP000422569"/>
    </source>
</evidence>
<gene>
    <name evidence="2" type="ORF">F7D14_10190</name>
</gene>
<keyword evidence="3" id="KW-1185">Reference proteome</keyword>
<protein>
    <submittedName>
        <fullName evidence="2">Uncharacterized protein</fullName>
    </submittedName>
</protein>
<dbReference type="RefSeq" id="WP_154419885.1">
    <property type="nucleotide sequence ID" value="NZ_CP044331.1"/>
</dbReference>
<name>A0A6B8MAW6_9HYPH</name>
<proteinExistence type="predicted"/>
<dbReference type="EMBL" id="CP044331">
    <property type="protein sequence ID" value="QGM97800.1"/>
    <property type="molecule type" value="Genomic_DNA"/>
</dbReference>
<feature type="region of interest" description="Disordered" evidence="1">
    <location>
        <begin position="145"/>
        <end position="170"/>
    </location>
</feature>
<reference evidence="2 3" key="1">
    <citation type="submission" date="2019-09" db="EMBL/GenBank/DDBJ databases">
        <title>Isolation and complete genome sequencing of Methylocystis species.</title>
        <authorList>
            <person name="Rumah B.L."/>
            <person name="Stead C.E."/>
            <person name="Stevens B.C."/>
            <person name="Minton N.P."/>
            <person name="Grosse-Honebrink A."/>
            <person name="Zhang Y."/>
        </authorList>
    </citation>
    <scope>NUCLEOTIDE SEQUENCE [LARGE SCALE GENOMIC DNA]</scope>
    <source>
        <strain evidence="2 3">BRCS2</strain>
    </source>
</reference>